<accession>A0A4Y2VDY8</accession>
<evidence type="ECO:0000313" key="3">
    <source>
        <dbReference type="Proteomes" id="UP000499080"/>
    </source>
</evidence>
<comment type="caution">
    <text evidence="2">The sequence shown here is derived from an EMBL/GenBank/DDBJ whole genome shotgun (WGS) entry which is preliminary data.</text>
</comment>
<proteinExistence type="predicted"/>
<protein>
    <recommendedName>
        <fullName evidence="1">Pre-C2HC domain-containing protein</fullName>
    </recommendedName>
</protein>
<evidence type="ECO:0000259" key="1">
    <source>
        <dbReference type="SMART" id="SM00596"/>
    </source>
</evidence>
<name>A0A4Y2VDY8_ARAVE</name>
<dbReference type="Pfam" id="PF07530">
    <property type="entry name" value="PRE_C2HC"/>
    <property type="match status" value="1"/>
</dbReference>
<sequence>MQVDPEDKADDGQSVPEIYCQSCQARIDMALALRSGRNRERYFNDEMDTMRSNPQFTETLYPNYLVYKKDVLELEAQNKELEGELNSLPICADDNCYGRSVRNSDQIRKAKNFDSREREFISPQKRKTARHPQATKTPNKIEIETRNLFEPLNNETVNQETSTQGSVKPEQVPPIMLRYNSDYIKILEDIRIACGPTENKFSNGLVKIFPETEQKHSEISKFCRTQGYDFHVIKPVSKRLVKAVIKHLPPDHDVNNIKSFLKNDLNFPVERVIQLTKLRTKKPLPFFLVELQRTPKSEEIFKIQHVNYLKVEVERYKGRNIVNQCYKCNWYHHKAGECESKARCLKCAGSHETNKCSITDRITNPKCINCGELGHVASFRGCSAFPKPPLKQQNRLNSQQRTFNSNASRVRENLTYSRALNPHPQQEMAPRIPSIENSQPTDISTNAFKDMAEGLAELKKLMREFPNLFSALKELKTANDSTEKLNILMKAFDNTGTSVSG</sequence>
<dbReference type="InterPro" id="IPR006579">
    <property type="entry name" value="Pre_C2HC_dom"/>
</dbReference>
<feature type="domain" description="Pre-C2HC" evidence="1">
    <location>
        <begin position="254"/>
        <end position="322"/>
    </location>
</feature>
<evidence type="ECO:0000313" key="2">
    <source>
        <dbReference type="EMBL" id="GBO22801.1"/>
    </source>
</evidence>
<keyword evidence="3" id="KW-1185">Reference proteome</keyword>
<dbReference type="Proteomes" id="UP000499080">
    <property type="component" value="Unassembled WGS sequence"/>
</dbReference>
<reference evidence="2 3" key="1">
    <citation type="journal article" date="2019" name="Sci. Rep.">
        <title>Orb-weaving spider Araneus ventricosus genome elucidates the spidroin gene catalogue.</title>
        <authorList>
            <person name="Kono N."/>
            <person name="Nakamura H."/>
            <person name="Ohtoshi R."/>
            <person name="Moran D.A.P."/>
            <person name="Shinohara A."/>
            <person name="Yoshida Y."/>
            <person name="Fujiwara M."/>
            <person name="Mori M."/>
            <person name="Tomita M."/>
            <person name="Arakawa K."/>
        </authorList>
    </citation>
    <scope>NUCLEOTIDE SEQUENCE [LARGE SCALE GENOMIC DNA]</scope>
</reference>
<gene>
    <name evidence="2" type="ORF">AVEN_31365_1</name>
</gene>
<dbReference type="AlphaFoldDB" id="A0A4Y2VDY8"/>
<dbReference type="OrthoDB" id="6473680at2759"/>
<dbReference type="EMBL" id="BGPR01045864">
    <property type="protein sequence ID" value="GBO22801.1"/>
    <property type="molecule type" value="Genomic_DNA"/>
</dbReference>
<organism evidence="2 3">
    <name type="scientific">Araneus ventricosus</name>
    <name type="common">Orbweaver spider</name>
    <name type="synonym">Epeira ventricosa</name>
    <dbReference type="NCBI Taxonomy" id="182803"/>
    <lineage>
        <taxon>Eukaryota</taxon>
        <taxon>Metazoa</taxon>
        <taxon>Ecdysozoa</taxon>
        <taxon>Arthropoda</taxon>
        <taxon>Chelicerata</taxon>
        <taxon>Arachnida</taxon>
        <taxon>Araneae</taxon>
        <taxon>Araneomorphae</taxon>
        <taxon>Entelegynae</taxon>
        <taxon>Araneoidea</taxon>
        <taxon>Araneidae</taxon>
        <taxon>Araneus</taxon>
    </lineage>
</organism>
<dbReference type="SMART" id="SM00596">
    <property type="entry name" value="PRE_C2HC"/>
    <property type="match status" value="1"/>
</dbReference>